<dbReference type="InterPro" id="IPR050383">
    <property type="entry name" value="GlyoxalaseI/FosfomycinResist"/>
</dbReference>
<comment type="caution">
    <text evidence="2">The sequence shown here is derived from an EMBL/GenBank/DDBJ whole genome shotgun (WGS) entry which is preliminary data.</text>
</comment>
<proteinExistence type="predicted"/>
<dbReference type="InterPro" id="IPR004360">
    <property type="entry name" value="Glyas_Fos-R_dOase_dom"/>
</dbReference>
<evidence type="ECO:0000313" key="2">
    <source>
        <dbReference type="EMBL" id="MFC0210391.1"/>
    </source>
</evidence>
<name>A0ABV6DCN2_9HYPH</name>
<dbReference type="Proteomes" id="UP001589755">
    <property type="component" value="Unassembled WGS sequence"/>
</dbReference>
<dbReference type="Gene3D" id="3.10.180.10">
    <property type="entry name" value="2,3-Dihydroxybiphenyl 1,2-Dioxygenase, domain 1"/>
    <property type="match status" value="1"/>
</dbReference>
<protein>
    <submittedName>
        <fullName evidence="2">VOC family protein</fullName>
    </submittedName>
</protein>
<gene>
    <name evidence="2" type="ORF">ACFFJ2_18490</name>
</gene>
<keyword evidence="3" id="KW-1185">Reference proteome</keyword>
<feature type="domain" description="VOC" evidence="1">
    <location>
        <begin position="5"/>
        <end position="131"/>
    </location>
</feature>
<accession>A0ABV6DCN2</accession>
<evidence type="ECO:0000259" key="1">
    <source>
        <dbReference type="PROSITE" id="PS51819"/>
    </source>
</evidence>
<dbReference type="SUPFAM" id="SSF54593">
    <property type="entry name" value="Glyoxalase/Bleomycin resistance protein/Dihydroxybiphenyl dioxygenase"/>
    <property type="match status" value="1"/>
</dbReference>
<dbReference type="Pfam" id="PF00903">
    <property type="entry name" value="Glyoxalase"/>
    <property type="match status" value="1"/>
</dbReference>
<organism evidence="2 3">
    <name type="scientific">Chelativorans intermedius</name>
    <dbReference type="NCBI Taxonomy" id="515947"/>
    <lineage>
        <taxon>Bacteria</taxon>
        <taxon>Pseudomonadati</taxon>
        <taxon>Pseudomonadota</taxon>
        <taxon>Alphaproteobacteria</taxon>
        <taxon>Hyphomicrobiales</taxon>
        <taxon>Phyllobacteriaceae</taxon>
        <taxon>Chelativorans</taxon>
    </lineage>
</organism>
<dbReference type="PANTHER" id="PTHR21366:SF22">
    <property type="entry name" value="VOC DOMAIN-CONTAINING PROTEIN"/>
    <property type="match status" value="1"/>
</dbReference>
<dbReference type="PROSITE" id="PS51819">
    <property type="entry name" value="VOC"/>
    <property type="match status" value="1"/>
</dbReference>
<dbReference type="PANTHER" id="PTHR21366">
    <property type="entry name" value="GLYOXALASE FAMILY PROTEIN"/>
    <property type="match status" value="1"/>
</dbReference>
<dbReference type="EMBL" id="JBHLXD010000050">
    <property type="protein sequence ID" value="MFC0210391.1"/>
    <property type="molecule type" value="Genomic_DNA"/>
</dbReference>
<sequence>MQPAAILEAALYVDDLAEAERFYGGVLGLERIARVEGRHVFFRCGRAVLLLFDPDATQAPPPPDAALPVPPHGARGAGHLCFAAGADEIAAWKQHLEAAGVAIEADFEWPQGGRSIYFRDPFGNSMEFAEPRIWGFS</sequence>
<evidence type="ECO:0000313" key="3">
    <source>
        <dbReference type="Proteomes" id="UP001589755"/>
    </source>
</evidence>
<dbReference type="InterPro" id="IPR037523">
    <property type="entry name" value="VOC_core"/>
</dbReference>
<reference evidence="2 3" key="1">
    <citation type="submission" date="2024-09" db="EMBL/GenBank/DDBJ databases">
        <authorList>
            <person name="Sun Q."/>
            <person name="Mori K."/>
        </authorList>
    </citation>
    <scope>NUCLEOTIDE SEQUENCE [LARGE SCALE GENOMIC DNA]</scope>
    <source>
        <strain evidence="2 3">CCM 8543</strain>
    </source>
</reference>
<dbReference type="RefSeq" id="WP_261520992.1">
    <property type="nucleotide sequence ID" value="NZ_JAODNW010000015.1"/>
</dbReference>
<dbReference type="InterPro" id="IPR029068">
    <property type="entry name" value="Glyas_Bleomycin-R_OHBP_Dase"/>
</dbReference>